<dbReference type="InterPro" id="IPR051783">
    <property type="entry name" value="NAD(P)-dependent_oxidoreduct"/>
</dbReference>
<dbReference type="InterPro" id="IPR036291">
    <property type="entry name" value="NAD(P)-bd_dom_sf"/>
</dbReference>
<dbReference type="PANTHER" id="PTHR48079">
    <property type="entry name" value="PROTEIN YEEZ"/>
    <property type="match status" value="1"/>
</dbReference>
<sequence length="323" mass="35612">MPQRALVLGASGGVGGELARELLRAGWQVRGLKRGLGVPRLLRDGIEWLDGDALKEADVLSAAEGCAVIAHAVNPPGYRNWGELVLPMLANTLAAARQQGATILLPGTVYNYGPDTFPLIAEDAPQAPITRKGAIRVELERRLQAAAEAGELRVIIVRAGDFFGPQARNSWFSQGMLKPGRVPSAMQWPGRPGVGHQFAYLPDVARTMRRLLEVRERLPAFSRFNMAGHWDPDGRALAQAVCRVLQRRGLAVPRLKAFPWWLMRLAAPFVTTLRELLDMRYLWQTEVRMTNARLLEVLGEEPHTPLDEAIEATLVGMGCLAQR</sequence>
<dbReference type="Proteomes" id="UP000778523">
    <property type="component" value="Unassembled WGS sequence"/>
</dbReference>
<protein>
    <submittedName>
        <fullName evidence="2">NAD-dependent epimerase/dehydratase family protein</fullName>
    </submittedName>
</protein>
<name>A0ABX2IGP6_9RHOO</name>
<organism evidence="2 3">
    <name type="scientific">Uliginosibacterium aquaticum</name>
    <dbReference type="NCBI Taxonomy" id="2731212"/>
    <lineage>
        <taxon>Bacteria</taxon>
        <taxon>Pseudomonadati</taxon>
        <taxon>Pseudomonadota</taxon>
        <taxon>Betaproteobacteria</taxon>
        <taxon>Rhodocyclales</taxon>
        <taxon>Zoogloeaceae</taxon>
        <taxon>Uliginosibacterium</taxon>
    </lineage>
</organism>
<dbReference type="InterPro" id="IPR001509">
    <property type="entry name" value="Epimerase_deHydtase"/>
</dbReference>
<evidence type="ECO:0000313" key="2">
    <source>
        <dbReference type="EMBL" id="NSL55908.1"/>
    </source>
</evidence>
<gene>
    <name evidence="2" type="ORF">HJ583_012785</name>
</gene>
<feature type="domain" description="NAD-dependent epimerase/dehydratase" evidence="1">
    <location>
        <begin position="5"/>
        <end position="225"/>
    </location>
</feature>
<comment type="caution">
    <text evidence="2">The sequence shown here is derived from an EMBL/GenBank/DDBJ whole genome shotgun (WGS) entry which is preliminary data.</text>
</comment>
<dbReference type="EMBL" id="JABCSC020000003">
    <property type="protein sequence ID" value="NSL55908.1"/>
    <property type="molecule type" value="Genomic_DNA"/>
</dbReference>
<evidence type="ECO:0000313" key="3">
    <source>
        <dbReference type="Proteomes" id="UP000778523"/>
    </source>
</evidence>
<keyword evidence="3" id="KW-1185">Reference proteome</keyword>
<dbReference type="PANTHER" id="PTHR48079:SF6">
    <property type="entry name" value="NAD(P)-BINDING DOMAIN-CONTAINING PROTEIN-RELATED"/>
    <property type="match status" value="1"/>
</dbReference>
<dbReference type="SUPFAM" id="SSF51735">
    <property type="entry name" value="NAD(P)-binding Rossmann-fold domains"/>
    <property type="match status" value="1"/>
</dbReference>
<dbReference type="Pfam" id="PF01370">
    <property type="entry name" value="Epimerase"/>
    <property type="match status" value="1"/>
</dbReference>
<dbReference type="Gene3D" id="3.40.50.720">
    <property type="entry name" value="NAD(P)-binding Rossmann-like Domain"/>
    <property type="match status" value="1"/>
</dbReference>
<proteinExistence type="predicted"/>
<accession>A0ABX2IGP6</accession>
<reference evidence="2 3" key="1">
    <citation type="submission" date="2020-06" db="EMBL/GenBank/DDBJ databases">
        <title>Draft genome of Uliginosibacterium sp. IMCC34675.</title>
        <authorList>
            <person name="Song J."/>
        </authorList>
    </citation>
    <scope>NUCLEOTIDE SEQUENCE [LARGE SCALE GENOMIC DNA]</scope>
    <source>
        <strain evidence="2 3">IMCC34675</strain>
    </source>
</reference>
<evidence type="ECO:0000259" key="1">
    <source>
        <dbReference type="Pfam" id="PF01370"/>
    </source>
</evidence>